<evidence type="ECO:0000313" key="1">
    <source>
        <dbReference type="EMBL" id="CAH1958472.1"/>
    </source>
</evidence>
<gene>
    <name evidence="1" type="ORF">ACAOBT_LOCUS2663</name>
</gene>
<comment type="caution">
    <text evidence="1">The sequence shown here is derived from an EMBL/GenBank/DDBJ whole genome shotgun (WGS) entry which is preliminary data.</text>
</comment>
<dbReference type="EMBL" id="CAKOFQ010006677">
    <property type="protein sequence ID" value="CAH1958472.1"/>
    <property type="molecule type" value="Genomic_DNA"/>
</dbReference>
<dbReference type="Proteomes" id="UP001152888">
    <property type="component" value="Unassembled WGS sequence"/>
</dbReference>
<dbReference type="AlphaFoldDB" id="A0A9P0JT05"/>
<keyword evidence="2" id="KW-1185">Reference proteome</keyword>
<protein>
    <submittedName>
        <fullName evidence="1">Uncharacterized protein</fullName>
    </submittedName>
</protein>
<evidence type="ECO:0000313" key="2">
    <source>
        <dbReference type="Proteomes" id="UP001152888"/>
    </source>
</evidence>
<name>A0A9P0JT05_ACAOB</name>
<reference evidence="1" key="1">
    <citation type="submission" date="2022-03" db="EMBL/GenBank/DDBJ databases">
        <authorList>
            <person name="Sayadi A."/>
        </authorList>
    </citation>
    <scope>NUCLEOTIDE SEQUENCE</scope>
</reference>
<sequence length="31" mass="3434">MSLLRDSWTSSKSCPIGNNQGITVTRLLIKN</sequence>
<organism evidence="1 2">
    <name type="scientific">Acanthoscelides obtectus</name>
    <name type="common">Bean weevil</name>
    <name type="synonym">Bruchus obtectus</name>
    <dbReference type="NCBI Taxonomy" id="200917"/>
    <lineage>
        <taxon>Eukaryota</taxon>
        <taxon>Metazoa</taxon>
        <taxon>Ecdysozoa</taxon>
        <taxon>Arthropoda</taxon>
        <taxon>Hexapoda</taxon>
        <taxon>Insecta</taxon>
        <taxon>Pterygota</taxon>
        <taxon>Neoptera</taxon>
        <taxon>Endopterygota</taxon>
        <taxon>Coleoptera</taxon>
        <taxon>Polyphaga</taxon>
        <taxon>Cucujiformia</taxon>
        <taxon>Chrysomeloidea</taxon>
        <taxon>Chrysomelidae</taxon>
        <taxon>Bruchinae</taxon>
        <taxon>Bruchini</taxon>
        <taxon>Acanthoscelides</taxon>
    </lineage>
</organism>
<proteinExistence type="predicted"/>
<accession>A0A9P0JT05</accession>